<gene>
    <name evidence="1" type="ORF">B5K06_11730</name>
</gene>
<dbReference type="Proteomes" id="UP000254939">
    <property type="component" value="Unassembled WGS sequence"/>
</dbReference>
<proteinExistence type="predicted"/>
<dbReference type="RefSeq" id="WP_114713028.1">
    <property type="nucleotide sequence ID" value="NZ_KZ857259.1"/>
</dbReference>
<name>A0A370KRI3_9HYPH</name>
<organism evidence="1 2">
    <name type="scientific">Rhizobium grahamii</name>
    <dbReference type="NCBI Taxonomy" id="1120045"/>
    <lineage>
        <taxon>Bacteria</taxon>
        <taxon>Pseudomonadati</taxon>
        <taxon>Pseudomonadota</taxon>
        <taxon>Alphaproteobacteria</taxon>
        <taxon>Hyphomicrobiales</taxon>
        <taxon>Rhizobiaceae</taxon>
        <taxon>Rhizobium/Agrobacterium group</taxon>
        <taxon>Rhizobium</taxon>
    </lineage>
</organism>
<protein>
    <submittedName>
        <fullName evidence="1">Uncharacterized protein</fullName>
    </submittedName>
</protein>
<dbReference type="AlphaFoldDB" id="A0A370KRI3"/>
<sequence>MKETLPYWPAALNKKMAAAYCGLSPDTFVKVCPLKPVCFTGSAWGERYLRQRLDEWLLSIDPNKPAEIKFEDFFNNSTATERRRFGDQIHPRE</sequence>
<dbReference type="EMBL" id="NAAC01000011">
    <property type="protein sequence ID" value="RDJ12400.1"/>
    <property type="molecule type" value="Genomic_DNA"/>
</dbReference>
<evidence type="ECO:0000313" key="1">
    <source>
        <dbReference type="EMBL" id="RDJ12400.1"/>
    </source>
</evidence>
<comment type="caution">
    <text evidence="1">The sequence shown here is derived from an EMBL/GenBank/DDBJ whole genome shotgun (WGS) entry which is preliminary data.</text>
</comment>
<accession>A0A370KRI3</accession>
<dbReference type="OrthoDB" id="8410543at2"/>
<evidence type="ECO:0000313" key="2">
    <source>
        <dbReference type="Proteomes" id="UP000254939"/>
    </source>
</evidence>
<reference evidence="1 2" key="1">
    <citation type="submission" date="2017-03" db="EMBL/GenBank/DDBJ databases">
        <title>Genome analysis of Rhizobial strains effectives or ineffectives for nitrogen fixation isolated from bean seeds.</title>
        <authorList>
            <person name="Peralta H."/>
            <person name="Aguilar-Vera A."/>
            <person name="Mora Y."/>
            <person name="Vargas-Lagunas C."/>
            <person name="Girard L."/>
            <person name="Mora J."/>
        </authorList>
    </citation>
    <scope>NUCLEOTIDE SEQUENCE [LARGE SCALE GENOMIC DNA]</scope>
    <source>
        <strain evidence="1 2">CCGM3</strain>
    </source>
</reference>